<evidence type="ECO:0000256" key="8">
    <source>
        <dbReference type="ARBA" id="ARBA00022840"/>
    </source>
</evidence>
<dbReference type="GO" id="GO:0005516">
    <property type="term" value="F:calmodulin binding"/>
    <property type="evidence" value="ECO:0007669"/>
    <property type="project" value="UniProtKB-KW"/>
</dbReference>
<gene>
    <name evidence="16 17" type="primary">LOC110980692</name>
</gene>
<organism evidence="15 16">
    <name type="scientific">Acanthaster planci</name>
    <name type="common">Crown-of-thorns starfish</name>
    <dbReference type="NCBI Taxonomy" id="133434"/>
    <lineage>
        <taxon>Eukaryota</taxon>
        <taxon>Metazoa</taxon>
        <taxon>Echinodermata</taxon>
        <taxon>Eleutherozoa</taxon>
        <taxon>Asterozoa</taxon>
        <taxon>Asteroidea</taxon>
        <taxon>Valvatacea</taxon>
        <taxon>Valvatida</taxon>
        <taxon>Acanthasteridae</taxon>
        <taxon>Acanthaster</taxon>
    </lineage>
</organism>
<protein>
    <recommendedName>
        <fullName evidence="2">phosphorylase kinase</fullName>
        <ecNumber evidence="2">2.7.11.19</ecNumber>
    </recommendedName>
</protein>
<keyword evidence="9" id="KW-0112">Calmodulin-binding</keyword>
<dbReference type="PRINTS" id="PR01049">
    <property type="entry name" value="PHOSPHBKNASE"/>
</dbReference>
<evidence type="ECO:0000313" key="15">
    <source>
        <dbReference type="Proteomes" id="UP000694845"/>
    </source>
</evidence>
<dbReference type="RefSeq" id="XP_022093281.1">
    <property type="nucleotide sequence ID" value="XM_022237589.1"/>
</dbReference>
<dbReference type="GO" id="GO:0005977">
    <property type="term" value="P:glycogen metabolic process"/>
    <property type="evidence" value="ECO:0007669"/>
    <property type="project" value="UniProtKB-KW"/>
</dbReference>
<comment type="subunit">
    <text evidence="11">Hexadecamer of 4 heterotetramers, each composed of alpha, beta, gamma, and delta subunits. Alpha (PHKA1 or PHKA2) and beta (PHKB) are regulatory subunits, gamma (PHKG1 or PHKG2) is the catalytic subunit, and delta is calmodulin.</text>
</comment>
<dbReference type="SUPFAM" id="SSF56112">
    <property type="entry name" value="Protein kinase-like (PK-like)"/>
    <property type="match status" value="1"/>
</dbReference>
<dbReference type="InterPro" id="IPR011009">
    <property type="entry name" value="Kinase-like_dom_sf"/>
</dbReference>
<evidence type="ECO:0000256" key="10">
    <source>
        <dbReference type="ARBA" id="ARBA00023277"/>
    </source>
</evidence>
<evidence type="ECO:0000313" key="16">
    <source>
        <dbReference type="RefSeq" id="XP_022093280.1"/>
    </source>
</evidence>
<dbReference type="RefSeq" id="XP_022093280.1">
    <property type="nucleotide sequence ID" value="XM_022237588.1"/>
</dbReference>
<evidence type="ECO:0000256" key="5">
    <source>
        <dbReference type="ARBA" id="ARBA00022679"/>
    </source>
</evidence>
<dbReference type="PROSITE" id="PS50011">
    <property type="entry name" value="PROTEIN_KINASE_DOM"/>
    <property type="match status" value="1"/>
</dbReference>
<evidence type="ECO:0000256" key="7">
    <source>
        <dbReference type="ARBA" id="ARBA00022777"/>
    </source>
</evidence>
<dbReference type="GO" id="GO:0005524">
    <property type="term" value="F:ATP binding"/>
    <property type="evidence" value="ECO:0007669"/>
    <property type="project" value="UniProtKB-UniRule"/>
</dbReference>
<dbReference type="PANTHER" id="PTHR24347">
    <property type="entry name" value="SERINE/THREONINE-PROTEIN KINASE"/>
    <property type="match status" value="1"/>
</dbReference>
<dbReference type="InterPro" id="IPR008271">
    <property type="entry name" value="Ser/Thr_kinase_AS"/>
</dbReference>
<dbReference type="SMART" id="SM00220">
    <property type="entry name" value="S_TKc"/>
    <property type="match status" value="1"/>
</dbReference>
<evidence type="ECO:0000256" key="12">
    <source>
        <dbReference type="PROSITE-ProRule" id="PRU10141"/>
    </source>
</evidence>
<name>A0A8B7YLG0_ACAPL</name>
<keyword evidence="7" id="KW-0418">Kinase</keyword>
<evidence type="ECO:0000313" key="17">
    <source>
        <dbReference type="RefSeq" id="XP_022093281.1"/>
    </source>
</evidence>
<dbReference type="KEGG" id="aplc:110980692"/>
<dbReference type="OMA" id="CHYRRAK"/>
<dbReference type="PROSITE" id="PS00108">
    <property type="entry name" value="PROTEIN_KINASE_ST"/>
    <property type="match status" value="1"/>
</dbReference>
<keyword evidence="4" id="KW-0321">Glycogen metabolism</keyword>
<evidence type="ECO:0000256" key="9">
    <source>
        <dbReference type="ARBA" id="ARBA00022860"/>
    </source>
</evidence>
<dbReference type="PROSITE" id="PS00107">
    <property type="entry name" value="PROTEIN_KINASE_ATP"/>
    <property type="match status" value="1"/>
</dbReference>
<sequence>MAPTIGMDETDTDILLGKQYGDVFSSKYITKQMLGKGISSTVRKCIMRDTSQFFAVKIIDITSEKNTDRTQAIQEEYNNEVAILRQLSGPPKHKNIIELFDFIQTPTYFFMVFELCPEGELFDYLTKVVTLSEKKTRNIMRQILDAIQYIHSQDIVHRDIKPENILLKENLTVKISDFGMAAIVQDGKQLTELCGTPGYMAPEALKCSMNLDGVKGYGKEIDLWACGVIMYTLLVGCPPFWHRRQVIMLRTIMEGRYSFGSPEWEDVSEAAKDLIRRLLVVQPSERLTAKEALQNQFFQISDSPSKMVFTPRKKFRAAVLAVSVICTLSRYSTQRAIPIRRARQNPYKVKAIRKVIDGCAFGMYGHWVKKGEVQNRAALFEHTPKTELKSMMDNKDSPHMSPSASFVGIGITFGLG</sequence>
<keyword evidence="6 12" id="KW-0547">Nucleotide-binding</keyword>
<evidence type="ECO:0000256" key="11">
    <source>
        <dbReference type="ARBA" id="ARBA00025890"/>
    </source>
</evidence>
<accession>A0A8B7YLG0</accession>
<dbReference type="Proteomes" id="UP000694845">
    <property type="component" value="Unplaced"/>
</dbReference>
<keyword evidence="8 12" id="KW-0067">ATP-binding</keyword>
<dbReference type="GO" id="GO:0004689">
    <property type="term" value="F:phosphorylase kinase activity"/>
    <property type="evidence" value="ECO:0007669"/>
    <property type="project" value="UniProtKB-EC"/>
</dbReference>
<keyword evidence="10" id="KW-0119">Carbohydrate metabolism</keyword>
<dbReference type="GO" id="GO:0005964">
    <property type="term" value="C:phosphorylase kinase complex"/>
    <property type="evidence" value="ECO:0007669"/>
    <property type="project" value="InterPro"/>
</dbReference>
<dbReference type="InterPro" id="IPR002291">
    <property type="entry name" value="Phosph_kin_gamma"/>
</dbReference>
<evidence type="ECO:0000259" key="14">
    <source>
        <dbReference type="PROSITE" id="PS50011"/>
    </source>
</evidence>
<feature type="domain" description="Protein kinase" evidence="14">
    <location>
        <begin position="28"/>
        <end position="298"/>
    </location>
</feature>
<dbReference type="OrthoDB" id="419455at2759"/>
<dbReference type="EC" id="2.7.11.19" evidence="2"/>
<dbReference type="Gene3D" id="3.30.200.20">
    <property type="entry name" value="Phosphorylase Kinase, domain 1"/>
    <property type="match status" value="1"/>
</dbReference>
<keyword evidence="3 13" id="KW-0723">Serine/threonine-protein kinase</keyword>
<proteinExistence type="inferred from homology"/>
<evidence type="ECO:0000256" key="1">
    <source>
        <dbReference type="ARBA" id="ARBA00001674"/>
    </source>
</evidence>
<keyword evidence="5" id="KW-0808">Transferase</keyword>
<keyword evidence="15" id="KW-1185">Reference proteome</keyword>
<dbReference type="FunFam" id="1.10.510.10:FF:001701">
    <property type="entry name" value="Phosphorylase kinase catalytic subunit gamma 2"/>
    <property type="match status" value="1"/>
</dbReference>
<dbReference type="InterPro" id="IPR000719">
    <property type="entry name" value="Prot_kinase_dom"/>
</dbReference>
<evidence type="ECO:0000256" key="13">
    <source>
        <dbReference type="RuleBase" id="RU000304"/>
    </source>
</evidence>
<dbReference type="Gene3D" id="1.10.510.10">
    <property type="entry name" value="Transferase(Phosphotransferase) domain 1"/>
    <property type="match status" value="1"/>
</dbReference>
<feature type="binding site" evidence="12">
    <location>
        <position position="57"/>
    </location>
    <ligand>
        <name>ATP</name>
        <dbReference type="ChEBI" id="CHEBI:30616"/>
    </ligand>
</feature>
<dbReference type="AlphaFoldDB" id="A0A8B7YLG0"/>
<evidence type="ECO:0000256" key="3">
    <source>
        <dbReference type="ARBA" id="ARBA00022527"/>
    </source>
</evidence>
<evidence type="ECO:0000256" key="2">
    <source>
        <dbReference type="ARBA" id="ARBA00012432"/>
    </source>
</evidence>
<dbReference type="InterPro" id="IPR017441">
    <property type="entry name" value="Protein_kinase_ATP_BS"/>
</dbReference>
<dbReference type="Pfam" id="PF00069">
    <property type="entry name" value="Pkinase"/>
    <property type="match status" value="1"/>
</dbReference>
<comment type="similarity">
    <text evidence="13">Belongs to the protein kinase superfamily.</text>
</comment>
<evidence type="ECO:0000256" key="4">
    <source>
        <dbReference type="ARBA" id="ARBA00022600"/>
    </source>
</evidence>
<reference evidence="16 17" key="1">
    <citation type="submission" date="2025-04" db="UniProtKB">
        <authorList>
            <consortium name="RefSeq"/>
        </authorList>
    </citation>
    <scope>IDENTIFICATION</scope>
</reference>
<dbReference type="GeneID" id="110980692"/>
<comment type="catalytic activity">
    <reaction evidence="1">
        <text>2 ATP + phosphorylase b = 2 ADP + phosphorylase a.</text>
        <dbReference type="EC" id="2.7.11.19"/>
    </reaction>
</comment>
<evidence type="ECO:0000256" key="6">
    <source>
        <dbReference type="ARBA" id="ARBA00022741"/>
    </source>
</evidence>